<evidence type="ECO:0000256" key="4">
    <source>
        <dbReference type="ARBA" id="ARBA00022975"/>
    </source>
</evidence>
<reference evidence="10 11" key="1">
    <citation type="submission" date="2023-11" db="EMBL/GenBank/DDBJ databases">
        <title>Peredibacter starrii A3.12.</title>
        <authorList>
            <person name="Mitchell R.J."/>
        </authorList>
    </citation>
    <scope>NUCLEOTIDE SEQUENCE [LARGE SCALE GENOMIC DNA]</scope>
    <source>
        <strain evidence="10 11">A3.12</strain>
    </source>
</reference>
<dbReference type="EMBL" id="CP139487">
    <property type="protein sequence ID" value="WPU66280.1"/>
    <property type="molecule type" value="Genomic_DNA"/>
</dbReference>
<dbReference type="GO" id="GO:0006207">
    <property type="term" value="P:'de novo' pyrimidine nucleobase biosynthetic process"/>
    <property type="evidence" value="ECO:0007669"/>
    <property type="project" value="InterPro"/>
</dbReference>
<organism evidence="10 11">
    <name type="scientific">Peredibacter starrii</name>
    <dbReference type="NCBI Taxonomy" id="28202"/>
    <lineage>
        <taxon>Bacteria</taxon>
        <taxon>Pseudomonadati</taxon>
        <taxon>Bdellovibrionota</taxon>
        <taxon>Bacteriovoracia</taxon>
        <taxon>Bacteriovoracales</taxon>
        <taxon>Bacteriovoracaceae</taxon>
        <taxon>Peredibacter</taxon>
    </lineage>
</organism>
<evidence type="ECO:0000256" key="7">
    <source>
        <dbReference type="HAMAP-Rule" id="MF_00001"/>
    </source>
</evidence>
<keyword evidence="11" id="KW-1185">Reference proteome</keyword>
<dbReference type="GO" id="GO:0005829">
    <property type="term" value="C:cytosol"/>
    <property type="evidence" value="ECO:0007669"/>
    <property type="project" value="TreeGrafter"/>
</dbReference>
<dbReference type="GO" id="GO:0044205">
    <property type="term" value="P:'de novo' UMP biosynthetic process"/>
    <property type="evidence" value="ECO:0007669"/>
    <property type="project" value="UniProtKB-UniRule"/>
</dbReference>
<proteinExistence type="inferred from homology"/>
<feature type="domain" description="Aspartate/ornithine carbamoyltransferase Asp/Orn-binding" evidence="8">
    <location>
        <begin position="152"/>
        <end position="295"/>
    </location>
</feature>
<dbReference type="AlphaFoldDB" id="A0AAX4HSD8"/>
<evidence type="ECO:0000259" key="8">
    <source>
        <dbReference type="Pfam" id="PF00185"/>
    </source>
</evidence>
<feature type="binding site" evidence="7">
    <location>
        <position position="166"/>
    </location>
    <ligand>
        <name>L-aspartate</name>
        <dbReference type="ChEBI" id="CHEBI:29991"/>
    </ligand>
</feature>
<dbReference type="GO" id="GO:0004070">
    <property type="term" value="F:aspartate carbamoyltransferase activity"/>
    <property type="evidence" value="ECO:0007669"/>
    <property type="project" value="UniProtKB-UniRule"/>
</dbReference>
<feature type="binding site" evidence="7">
    <location>
        <position position="259"/>
    </location>
    <ligand>
        <name>carbamoyl phosphate</name>
        <dbReference type="ChEBI" id="CHEBI:58228"/>
    </ligand>
</feature>
<dbReference type="InterPro" id="IPR006131">
    <property type="entry name" value="Asp_carbamoyltransf_Asp/Orn-bd"/>
</dbReference>
<name>A0AAX4HSD8_9BACT</name>
<dbReference type="Pfam" id="PF02729">
    <property type="entry name" value="OTCace_N"/>
    <property type="match status" value="1"/>
</dbReference>
<dbReference type="Gene3D" id="3.40.50.1370">
    <property type="entry name" value="Aspartate/ornithine carbamoyltransferase"/>
    <property type="match status" value="2"/>
</dbReference>
<dbReference type="InterPro" id="IPR006130">
    <property type="entry name" value="Asp/Orn_carbamoylTrfase"/>
</dbReference>
<evidence type="ECO:0000256" key="1">
    <source>
        <dbReference type="ARBA" id="ARBA00004852"/>
    </source>
</evidence>
<dbReference type="GO" id="GO:0016597">
    <property type="term" value="F:amino acid binding"/>
    <property type="evidence" value="ECO:0007669"/>
    <property type="project" value="InterPro"/>
</dbReference>
<dbReference type="NCBIfam" id="TIGR00670">
    <property type="entry name" value="asp_carb_tr"/>
    <property type="match status" value="1"/>
</dbReference>
<evidence type="ECO:0000256" key="3">
    <source>
        <dbReference type="ARBA" id="ARBA00022679"/>
    </source>
</evidence>
<feature type="binding site" evidence="7">
    <location>
        <position position="55"/>
    </location>
    <ligand>
        <name>carbamoyl phosphate</name>
        <dbReference type="ChEBI" id="CHEBI:58228"/>
    </ligand>
</feature>
<dbReference type="EC" id="2.1.3.2" evidence="7"/>
<comment type="subunit">
    <text evidence="7">Heterododecamer (2C3:3R2) of six catalytic PyrB chains organized as two trimers (C3), and six regulatory PyrI chains organized as three dimers (R2).</text>
</comment>
<dbReference type="InterPro" id="IPR006132">
    <property type="entry name" value="Asp/Orn_carbamoyltranf_P-bd"/>
</dbReference>
<feature type="binding site" evidence="7">
    <location>
        <position position="105"/>
    </location>
    <ligand>
        <name>carbamoyl phosphate</name>
        <dbReference type="ChEBI" id="CHEBI:58228"/>
    </ligand>
</feature>
<keyword evidence="4 7" id="KW-0665">Pyrimidine biosynthesis</keyword>
<evidence type="ECO:0000256" key="6">
    <source>
        <dbReference type="ARBA" id="ARBA00048859"/>
    </source>
</evidence>
<dbReference type="GO" id="GO:0006520">
    <property type="term" value="P:amino acid metabolic process"/>
    <property type="evidence" value="ECO:0007669"/>
    <property type="project" value="InterPro"/>
</dbReference>
<evidence type="ECO:0000259" key="9">
    <source>
        <dbReference type="Pfam" id="PF02729"/>
    </source>
</evidence>
<comment type="similarity">
    <text evidence="2 7">Belongs to the aspartate/ornithine carbamoyltransferase superfamily. ATCase family.</text>
</comment>
<dbReference type="PRINTS" id="PR00100">
    <property type="entry name" value="AOTCASE"/>
</dbReference>
<dbReference type="PANTHER" id="PTHR45753:SF6">
    <property type="entry name" value="ASPARTATE CARBAMOYLTRANSFERASE"/>
    <property type="match status" value="1"/>
</dbReference>
<gene>
    <name evidence="7" type="primary">pyrB</name>
    <name evidence="10" type="ORF">SOO65_05925</name>
</gene>
<evidence type="ECO:0000313" key="10">
    <source>
        <dbReference type="EMBL" id="WPU66280.1"/>
    </source>
</evidence>
<feature type="domain" description="Aspartate/ornithine carbamoyltransferase carbamoyl-P binding" evidence="9">
    <location>
        <begin position="3"/>
        <end position="146"/>
    </location>
</feature>
<dbReference type="SUPFAM" id="SSF53671">
    <property type="entry name" value="Aspartate/ornithine carbamoyltransferase"/>
    <property type="match status" value="1"/>
</dbReference>
<feature type="binding site" evidence="7">
    <location>
        <position position="218"/>
    </location>
    <ligand>
        <name>L-aspartate</name>
        <dbReference type="ChEBI" id="CHEBI:29991"/>
    </ligand>
</feature>
<evidence type="ECO:0000256" key="5">
    <source>
        <dbReference type="ARBA" id="ARBA00043884"/>
    </source>
</evidence>
<comment type="function">
    <text evidence="5 7">Catalyzes the condensation of carbamoyl phosphate and aspartate to form carbamoyl aspartate and inorganic phosphate, the committed step in the de novo pyrimidine nucleotide biosynthesis pathway.</text>
</comment>
<dbReference type="HAMAP" id="MF_00001">
    <property type="entry name" value="Asp_carb_tr"/>
    <property type="match status" value="1"/>
</dbReference>
<comment type="pathway">
    <text evidence="1 7">Pyrimidine metabolism; UMP biosynthesis via de novo pathway; (S)-dihydroorotate from bicarbonate: step 2/3.</text>
</comment>
<dbReference type="PROSITE" id="PS00097">
    <property type="entry name" value="CARBAMOYLTRANSFERASE"/>
    <property type="match status" value="1"/>
</dbReference>
<dbReference type="InterPro" id="IPR036901">
    <property type="entry name" value="Asp/Orn_carbamoylTrfase_sf"/>
</dbReference>
<sequence length="301" mass="33656">MIKHFVSLASFSVSDIQSLIDRAQYFSLHISQPDKIQHLLKNKIIVNAFYEPSTRTRCSFEMAAKRLGAEVINFVPENSSVKKGETIYDTLKTLESLGADGIVLRHSDDNVFSDLYEKFNTPLLNAGAGKYEHPSQGLLDLLTLKQEFGKLEGLKIAVCGDIKHSRVAGSLMVAAEKFGMEIYLCGPEAMLPNVSKPFIKKANFEEVLPIVDAVMMLRIQLERHASLELDAKAYHTQFGLTSERVNKMRKDAIIMHPGPFNRGVEIADEIVEHKQSRIFKQMGNGVFARMAILEWALGGSK</sequence>
<feature type="binding site" evidence="7">
    <location>
        <position position="136"/>
    </location>
    <ligand>
        <name>carbamoyl phosphate</name>
        <dbReference type="ChEBI" id="CHEBI:58228"/>
    </ligand>
</feature>
<comment type="catalytic activity">
    <reaction evidence="6 7">
        <text>carbamoyl phosphate + L-aspartate = N-carbamoyl-L-aspartate + phosphate + H(+)</text>
        <dbReference type="Rhea" id="RHEA:20013"/>
        <dbReference type="ChEBI" id="CHEBI:15378"/>
        <dbReference type="ChEBI" id="CHEBI:29991"/>
        <dbReference type="ChEBI" id="CHEBI:32814"/>
        <dbReference type="ChEBI" id="CHEBI:43474"/>
        <dbReference type="ChEBI" id="CHEBI:58228"/>
        <dbReference type="EC" id="2.1.3.2"/>
    </reaction>
</comment>
<accession>A0AAX4HSD8</accession>
<keyword evidence="3 7" id="KW-0808">Transferase</keyword>
<evidence type="ECO:0000256" key="2">
    <source>
        <dbReference type="ARBA" id="ARBA00008896"/>
    </source>
</evidence>
<protein>
    <recommendedName>
        <fullName evidence="7">Aspartate carbamoyltransferase</fullName>
        <ecNumber evidence="7">2.1.3.2</ecNumber>
    </recommendedName>
    <alternativeName>
        <fullName evidence="7">Aspartate transcarbamylase</fullName>
        <shortName evidence="7">ATCase</shortName>
    </alternativeName>
</protein>
<dbReference type="Proteomes" id="UP001324634">
    <property type="component" value="Chromosome"/>
</dbReference>
<evidence type="ECO:0000313" key="11">
    <source>
        <dbReference type="Proteomes" id="UP001324634"/>
    </source>
</evidence>
<feature type="binding site" evidence="7">
    <location>
        <position position="258"/>
    </location>
    <ligand>
        <name>carbamoyl phosphate</name>
        <dbReference type="ChEBI" id="CHEBI:58228"/>
    </ligand>
</feature>
<dbReference type="RefSeq" id="WP_321398333.1">
    <property type="nucleotide sequence ID" value="NZ_CP139487.1"/>
</dbReference>
<dbReference type="NCBIfam" id="NF002032">
    <property type="entry name" value="PRK00856.1"/>
    <property type="match status" value="1"/>
</dbReference>
<dbReference type="Pfam" id="PF00185">
    <property type="entry name" value="OTCace"/>
    <property type="match status" value="1"/>
</dbReference>
<feature type="binding site" evidence="7">
    <location>
        <position position="133"/>
    </location>
    <ligand>
        <name>carbamoyl phosphate</name>
        <dbReference type="ChEBI" id="CHEBI:58228"/>
    </ligand>
</feature>
<dbReference type="PRINTS" id="PR00101">
    <property type="entry name" value="ATCASE"/>
</dbReference>
<feature type="binding site" evidence="7">
    <location>
        <position position="83"/>
    </location>
    <ligand>
        <name>L-aspartate</name>
        <dbReference type="ChEBI" id="CHEBI:29991"/>
    </ligand>
</feature>
<dbReference type="KEGG" id="psti:SOO65_05925"/>
<feature type="binding site" evidence="7">
    <location>
        <position position="56"/>
    </location>
    <ligand>
        <name>carbamoyl phosphate</name>
        <dbReference type="ChEBI" id="CHEBI:58228"/>
    </ligand>
</feature>
<dbReference type="PANTHER" id="PTHR45753">
    <property type="entry name" value="ORNITHINE CARBAMOYLTRANSFERASE, MITOCHONDRIAL"/>
    <property type="match status" value="1"/>
</dbReference>
<dbReference type="InterPro" id="IPR002082">
    <property type="entry name" value="Asp_carbamoyltransf"/>
</dbReference>